<dbReference type="Proteomes" id="UP001168528">
    <property type="component" value="Unassembled WGS sequence"/>
</dbReference>
<keyword evidence="1" id="KW-0732">Signal</keyword>
<protein>
    <recommendedName>
        <fullName evidence="4">Copper resistance protein NlpE</fullName>
    </recommendedName>
</protein>
<reference evidence="2" key="1">
    <citation type="submission" date="2023-07" db="EMBL/GenBank/DDBJ databases">
        <title>The genome sequence of Rhodocytophaga aerolata KACC 12507.</title>
        <authorList>
            <person name="Zhang X."/>
        </authorList>
    </citation>
    <scope>NUCLEOTIDE SEQUENCE</scope>
    <source>
        <strain evidence="2">KACC 12507</strain>
    </source>
</reference>
<evidence type="ECO:0000313" key="2">
    <source>
        <dbReference type="EMBL" id="MDO1448960.1"/>
    </source>
</evidence>
<organism evidence="2 3">
    <name type="scientific">Rhodocytophaga aerolata</name>
    <dbReference type="NCBI Taxonomy" id="455078"/>
    <lineage>
        <taxon>Bacteria</taxon>
        <taxon>Pseudomonadati</taxon>
        <taxon>Bacteroidota</taxon>
        <taxon>Cytophagia</taxon>
        <taxon>Cytophagales</taxon>
        <taxon>Rhodocytophagaceae</taxon>
        <taxon>Rhodocytophaga</taxon>
    </lineage>
</organism>
<name>A0ABT8RE25_9BACT</name>
<evidence type="ECO:0008006" key="4">
    <source>
        <dbReference type="Google" id="ProtNLM"/>
    </source>
</evidence>
<sequence length="164" mass="18112">MNAILKSFFYFLMLSLFCVGCDSQPTSGSQINEDTTSVTTAPEPVDNTSGQTTCYKYVSGKDSVRIQLTTTGTQVKGQLVYSLFEKDNNTGTFEGQMSGDTLYADYTFQSEGSTSVREIAMLKRQNTLVEGYGDVKEQNGKMVFTNKKAITFSDNMVLKETPCQ</sequence>
<gene>
    <name evidence="2" type="ORF">Q0590_21965</name>
</gene>
<dbReference type="EMBL" id="JAUKPO010000015">
    <property type="protein sequence ID" value="MDO1448960.1"/>
    <property type="molecule type" value="Genomic_DNA"/>
</dbReference>
<feature type="signal peptide" evidence="1">
    <location>
        <begin position="1"/>
        <end position="20"/>
    </location>
</feature>
<accession>A0ABT8RE25</accession>
<dbReference type="RefSeq" id="WP_302039762.1">
    <property type="nucleotide sequence ID" value="NZ_JAUKPO010000015.1"/>
</dbReference>
<proteinExistence type="predicted"/>
<evidence type="ECO:0000256" key="1">
    <source>
        <dbReference type="SAM" id="SignalP"/>
    </source>
</evidence>
<evidence type="ECO:0000313" key="3">
    <source>
        <dbReference type="Proteomes" id="UP001168528"/>
    </source>
</evidence>
<feature type="chain" id="PRO_5047492815" description="Copper resistance protein NlpE" evidence="1">
    <location>
        <begin position="21"/>
        <end position="164"/>
    </location>
</feature>
<keyword evidence="3" id="KW-1185">Reference proteome</keyword>
<comment type="caution">
    <text evidence="2">The sequence shown here is derived from an EMBL/GenBank/DDBJ whole genome shotgun (WGS) entry which is preliminary data.</text>
</comment>